<feature type="transmembrane region" description="Helical" evidence="7">
    <location>
        <begin position="352"/>
        <end position="372"/>
    </location>
</feature>
<keyword evidence="4 7" id="KW-1133">Transmembrane helix</keyword>
<dbReference type="InterPro" id="IPR011701">
    <property type="entry name" value="MFS"/>
</dbReference>
<evidence type="ECO:0000256" key="7">
    <source>
        <dbReference type="SAM" id="Phobius"/>
    </source>
</evidence>
<feature type="transmembrane region" description="Helical" evidence="7">
    <location>
        <begin position="184"/>
        <end position="204"/>
    </location>
</feature>
<keyword evidence="5 7" id="KW-0472">Membrane</keyword>
<evidence type="ECO:0000256" key="4">
    <source>
        <dbReference type="ARBA" id="ARBA00022989"/>
    </source>
</evidence>
<organism evidence="9 10">
    <name type="scientific">Cyberlindnera jadinii (strain ATCC 18201 / CBS 1600 / BCRC 20928 / JCM 3617 / NBRC 0987 / NRRL Y-1542)</name>
    <name type="common">Torula yeast</name>
    <name type="synonym">Candida utilis</name>
    <dbReference type="NCBI Taxonomy" id="983966"/>
    <lineage>
        <taxon>Eukaryota</taxon>
        <taxon>Fungi</taxon>
        <taxon>Dikarya</taxon>
        <taxon>Ascomycota</taxon>
        <taxon>Saccharomycotina</taxon>
        <taxon>Saccharomycetes</taxon>
        <taxon>Phaffomycetales</taxon>
        <taxon>Phaffomycetaceae</taxon>
        <taxon>Cyberlindnera</taxon>
    </lineage>
</organism>
<evidence type="ECO:0000313" key="9">
    <source>
        <dbReference type="EMBL" id="CEP21665.1"/>
    </source>
</evidence>
<keyword evidence="2" id="KW-0813">Transport</keyword>
<feature type="domain" description="Major facilitator superfamily (MFS) profile" evidence="8">
    <location>
        <begin position="87"/>
        <end position="494"/>
    </location>
</feature>
<dbReference type="CDD" id="cd17327">
    <property type="entry name" value="MFS_FEN2_like"/>
    <property type="match status" value="1"/>
</dbReference>
<evidence type="ECO:0000313" key="10">
    <source>
        <dbReference type="Proteomes" id="UP000038830"/>
    </source>
</evidence>
<dbReference type="PANTHER" id="PTHR43791">
    <property type="entry name" value="PERMEASE-RELATED"/>
    <property type="match status" value="1"/>
</dbReference>
<evidence type="ECO:0000259" key="8">
    <source>
        <dbReference type="PROSITE" id="PS50850"/>
    </source>
</evidence>
<evidence type="ECO:0000256" key="3">
    <source>
        <dbReference type="ARBA" id="ARBA00022692"/>
    </source>
</evidence>
<keyword evidence="3 7" id="KW-0812">Transmembrane</keyword>
<dbReference type="Pfam" id="PF07690">
    <property type="entry name" value="MFS_1"/>
    <property type="match status" value="1"/>
</dbReference>
<dbReference type="Proteomes" id="UP000038830">
    <property type="component" value="Unassembled WGS sequence"/>
</dbReference>
<feature type="transmembrane region" description="Helical" evidence="7">
    <location>
        <begin position="437"/>
        <end position="458"/>
    </location>
</feature>
<dbReference type="Gene3D" id="1.20.1250.20">
    <property type="entry name" value="MFS general substrate transporter like domains"/>
    <property type="match status" value="2"/>
</dbReference>
<protein>
    <submittedName>
        <fullName evidence="9">DAL1 protein</fullName>
    </submittedName>
</protein>
<evidence type="ECO:0000256" key="6">
    <source>
        <dbReference type="ARBA" id="ARBA00037968"/>
    </source>
</evidence>
<feature type="transmembrane region" description="Helical" evidence="7">
    <location>
        <begin position="216"/>
        <end position="234"/>
    </location>
</feature>
<feature type="transmembrane region" description="Helical" evidence="7">
    <location>
        <begin position="470"/>
        <end position="491"/>
    </location>
</feature>
<sequence>MVLTNTHSRSAVSPKNVAFEEYQVENINKDETHQFVIDEEGMRSEETTLAEKDRDEAFDFLKKTEQVLHGGSVPYPKALARKIDMRIMTVMCGSYFLQFIDKNSLNLAAVLGIKAHLEDHPNGFANLGTIFYASYIFAEPFASYLLQVLPTSKFLSACIIAWGCVVACHAACKTYASLMVIRTLLGIFEAALSPGLIVISSMYWTKEENMKRTGIWVSFAGLSTIVGGLLSFAFQHVHASLESWQIFFLVLGCVTIVFGIYMYMVLPNNPTSASFLTEEEKMIVLEHIRVNQTGTENKTFKKKQIMELLFRDKHTWPLFFLTIISMISTGALGTWSVTIYKTFGFSSKVSSLLQMPVGAAMIIAILGGTYTCSKIGKRTIVFMIMCLPGIAGYVILLENPNRIANLISIYMIMGSTGVIALLYSWNSANTAGHTKKIARNAMTMIAFSIGSLIGPQLFRADEAPEYRTAKAVLIATSVVSVPLAGLVGYISKKENERRDKMGPVTLPPNYEFRDLTDIENPNFRYAY</sequence>
<comment type="subcellular location">
    <subcellularLocation>
        <location evidence="1">Membrane</location>
        <topology evidence="1">Multi-pass membrane protein</topology>
    </subcellularLocation>
</comment>
<dbReference type="PROSITE" id="PS50850">
    <property type="entry name" value="MFS"/>
    <property type="match status" value="1"/>
</dbReference>
<accession>A0A0H5C1E7</accession>
<dbReference type="FunFam" id="1.20.1250.20:FF:000064">
    <property type="entry name" value="MFS allantoate transporter"/>
    <property type="match status" value="1"/>
</dbReference>
<dbReference type="GO" id="GO:0016020">
    <property type="term" value="C:membrane"/>
    <property type="evidence" value="ECO:0007669"/>
    <property type="project" value="UniProtKB-SubCell"/>
</dbReference>
<evidence type="ECO:0000256" key="2">
    <source>
        <dbReference type="ARBA" id="ARBA00022448"/>
    </source>
</evidence>
<name>A0A0H5C1E7_CYBJN</name>
<dbReference type="AlphaFoldDB" id="A0A0H5C1E7"/>
<comment type="similarity">
    <text evidence="6">Belongs to the major facilitator superfamily. Allantoate permease family.</text>
</comment>
<gene>
    <name evidence="9" type="primary">DAL1</name>
    <name evidence="9" type="ORF">BN1211_1802</name>
</gene>
<feature type="transmembrane region" description="Helical" evidence="7">
    <location>
        <begin position="318"/>
        <end position="340"/>
    </location>
</feature>
<reference evidence="10" key="1">
    <citation type="journal article" date="2015" name="J. Biotechnol.">
        <title>The structure of the Cyberlindnera jadinii genome and its relation to Candida utilis analyzed by the occurrence of single nucleotide polymorphisms.</title>
        <authorList>
            <person name="Rupp O."/>
            <person name="Brinkrolf K."/>
            <person name="Buerth C."/>
            <person name="Kunigo M."/>
            <person name="Schneider J."/>
            <person name="Jaenicke S."/>
            <person name="Goesmann A."/>
            <person name="Puehler A."/>
            <person name="Jaeger K.-E."/>
            <person name="Ernst J.F."/>
        </authorList>
    </citation>
    <scope>NUCLEOTIDE SEQUENCE [LARGE SCALE GENOMIC DNA]</scope>
    <source>
        <strain evidence="10">ATCC 18201 / CBS 1600 / BCRC 20928 / JCM 3617 / NBRC 0987 / NRRL Y-1542</strain>
    </source>
</reference>
<dbReference type="SUPFAM" id="SSF103473">
    <property type="entry name" value="MFS general substrate transporter"/>
    <property type="match status" value="1"/>
</dbReference>
<feature type="transmembrane region" description="Helical" evidence="7">
    <location>
        <begin position="403"/>
        <end position="425"/>
    </location>
</feature>
<dbReference type="InterPro" id="IPR020846">
    <property type="entry name" value="MFS_dom"/>
</dbReference>
<dbReference type="InterPro" id="IPR036259">
    <property type="entry name" value="MFS_trans_sf"/>
</dbReference>
<dbReference type="GO" id="GO:0022857">
    <property type="term" value="F:transmembrane transporter activity"/>
    <property type="evidence" value="ECO:0007669"/>
    <property type="project" value="InterPro"/>
</dbReference>
<evidence type="ECO:0000256" key="5">
    <source>
        <dbReference type="ARBA" id="ARBA00023136"/>
    </source>
</evidence>
<proteinExistence type="inferred from homology"/>
<dbReference type="PANTHER" id="PTHR43791:SF40">
    <property type="entry name" value="THIAMINE PATHWAY TRANSPORTER THI73"/>
    <property type="match status" value="1"/>
</dbReference>
<feature type="transmembrane region" description="Helical" evidence="7">
    <location>
        <begin position="379"/>
        <end position="397"/>
    </location>
</feature>
<dbReference type="EMBL" id="CDQK01000002">
    <property type="protein sequence ID" value="CEP21665.1"/>
    <property type="molecule type" value="Genomic_DNA"/>
</dbReference>
<evidence type="ECO:0000256" key="1">
    <source>
        <dbReference type="ARBA" id="ARBA00004141"/>
    </source>
</evidence>
<feature type="transmembrane region" description="Helical" evidence="7">
    <location>
        <begin position="246"/>
        <end position="266"/>
    </location>
</feature>